<dbReference type="InterPro" id="IPR002734">
    <property type="entry name" value="RibDG_C"/>
</dbReference>
<comment type="pathway">
    <text evidence="3 12">Cofactor biosynthesis; riboflavin biosynthesis; 5-amino-6-(D-ribitylamino)uracil from GTP: step 3/4.</text>
</comment>
<dbReference type="InterPro" id="IPR050765">
    <property type="entry name" value="Riboflavin_Biosynth_HTPR"/>
</dbReference>
<dbReference type="SUPFAM" id="SSF53597">
    <property type="entry name" value="Dihydrofolate reductase-like"/>
    <property type="match status" value="1"/>
</dbReference>
<dbReference type="PROSITE" id="PS51747">
    <property type="entry name" value="CYT_DCMP_DEAMINASES_2"/>
    <property type="match status" value="1"/>
</dbReference>
<comment type="catalytic activity">
    <reaction evidence="12">
        <text>2,5-diamino-6-hydroxy-4-(5-phosphoribosylamino)-pyrimidine + H2O + H(+) = 5-amino-6-(5-phospho-D-ribosylamino)uracil + NH4(+)</text>
        <dbReference type="Rhea" id="RHEA:21868"/>
        <dbReference type="ChEBI" id="CHEBI:15377"/>
        <dbReference type="ChEBI" id="CHEBI:15378"/>
        <dbReference type="ChEBI" id="CHEBI:28938"/>
        <dbReference type="ChEBI" id="CHEBI:58453"/>
        <dbReference type="ChEBI" id="CHEBI:58614"/>
        <dbReference type="EC" id="3.5.4.26"/>
    </reaction>
</comment>
<dbReference type="Pfam" id="PF00383">
    <property type="entry name" value="dCMP_cyt_deam_1"/>
    <property type="match status" value="1"/>
</dbReference>
<dbReference type="RefSeq" id="WP_378391721.1">
    <property type="nucleotide sequence ID" value="NZ_JBHLWM010000008.1"/>
</dbReference>
<protein>
    <recommendedName>
        <fullName evidence="12">Riboflavin biosynthesis protein RibD</fullName>
    </recommendedName>
    <domain>
        <recommendedName>
            <fullName evidence="12">Diaminohydroxyphosphoribosylaminopyrimidine deaminase</fullName>
            <shortName evidence="12">DRAP deaminase</shortName>
            <ecNumber evidence="12">3.5.4.26</ecNumber>
        </recommendedName>
        <alternativeName>
            <fullName evidence="12">Riboflavin-specific deaminase</fullName>
        </alternativeName>
    </domain>
    <domain>
        <recommendedName>
            <fullName evidence="12">5-amino-6-(5-phosphoribosylamino)uracil reductase</fullName>
            <ecNumber evidence="12">1.1.1.193</ecNumber>
        </recommendedName>
        <alternativeName>
            <fullName evidence="12">HTP reductase</fullName>
        </alternativeName>
    </domain>
</protein>
<dbReference type="Gene3D" id="3.40.140.10">
    <property type="entry name" value="Cytidine Deaminase, domain 2"/>
    <property type="match status" value="1"/>
</dbReference>
<evidence type="ECO:0000256" key="12">
    <source>
        <dbReference type="PIRNR" id="PIRNR006769"/>
    </source>
</evidence>
<dbReference type="InterPro" id="IPR011549">
    <property type="entry name" value="RibD_C"/>
</dbReference>
<dbReference type="PIRSF" id="PIRSF006769">
    <property type="entry name" value="RibD"/>
    <property type="match status" value="1"/>
</dbReference>
<evidence type="ECO:0000256" key="2">
    <source>
        <dbReference type="ARBA" id="ARBA00004882"/>
    </source>
</evidence>
<keyword evidence="10 12" id="KW-0560">Oxidoreductase</keyword>
<dbReference type="InterPro" id="IPR002125">
    <property type="entry name" value="CMP_dCMP_dom"/>
</dbReference>
<keyword evidence="8 12" id="KW-0862">Zinc</keyword>
<name>A0ABV6EYB9_9BRAD</name>
<comment type="similarity">
    <text evidence="5 12">In the C-terminal section; belongs to the HTP reductase family.</text>
</comment>
<dbReference type="CDD" id="cd01284">
    <property type="entry name" value="Riboflavin_deaminase-reductase"/>
    <property type="match status" value="1"/>
</dbReference>
<reference evidence="14 15" key="1">
    <citation type="submission" date="2024-09" db="EMBL/GenBank/DDBJ databases">
        <authorList>
            <person name="Sun Q."/>
            <person name="Mori K."/>
        </authorList>
    </citation>
    <scope>NUCLEOTIDE SEQUENCE [LARGE SCALE GENOMIC DNA]</scope>
    <source>
        <strain evidence="14 15">KCTC 23279</strain>
    </source>
</reference>
<dbReference type="InterPro" id="IPR016193">
    <property type="entry name" value="Cytidine_deaminase-like"/>
</dbReference>
<organism evidence="14 15">
    <name type="scientific">Rhodopseudomonas telluris</name>
    <dbReference type="NCBI Taxonomy" id="644215"/>
    <lineage>
        <taxon>Bacteria</taxon>
        <taxon>Pseudomonadati</taxon>
        <taxon>Pseudomonadota</taxon>
        <taxon>Alphaproteobacteria</taxon>
        <taxon>Hyphomicrobiales</taxon>
        <taxon>Nitrobacteraceae</taxon>
        <taxon>Rhodopseudomonas</taxon>
    </lineage>
</organism>
<dbReference type="PANTHER" id="PTHR38011">
    <property type="entry name" value="DIHYDROFOLATE REDUCTASE FAMILY PROTEIN (AFU_ORTHOLOGUE AFUA_8G06820)"/>
    <property type="match status" value="1"/>
</dbReference>
<feature type="domain" description="CMP/dCMP-type deaminase" evidence="13">
    <location>
        <begin position="29"/>
        <end position="150"/>
    </location>
</feature>
<evidence type="ECO:0000256" key="8">
    <source>
        <dbReference type="ARBA" id="ARBA00022833"/>
    </source>
</evidence>
<evidence type="ECO:0000256" key="6">
    <source>
        <dbReference type="ARBA" id="ARBA00022619"/>
    </source>
</evidence>
<comment type="pathway">
    <text evidence="2 12">Cofactor biosynthesis; riboflavin biosynthesis; 5-amino-6-(D-ribitylamino)uracil from GTP: step 2/4.</text>
</comment>
<dbReference type="PANTHER" id="PTHR38011:SF7">
    <property type="entry name" value="2,5-DIAMINO-6-RIBOSYLAMINO-4(3H)-PYRIMIDINONE 5'-PHOSPHATE REDUCTASE"/>
    <property type="match status" value="1"/>
</dbReference>
<dbReference type="NCBIfam" id="TIGR00326">
    <property type="entry name" value="eubact_ribD"/>
    <property type="match status" value="1"/>
</dbReference>
<evidence type="ECO:0000313" key="14">
    <source>
        <dbReference type="EMBL" id="MFC0243112.1"/>
    </source>
</evidence>
<gene>
    <name evidence="14" type="primary">ribD</name>
    <name evidence="14" type="ORF">ACFFJ6_21670</name>
</gene>
<dbReference type="InterPro" id="IPR004794">
    <property type="entry name" value="Eubact_RibD"/>
</dbReference>
<dbReference type="GO" id="GO:0008703">
    <property type="term" value="F:5-amino-6-(5-phosphoribosylamino)uracil reductase activity"/>
    <property type="evidence" value="ECO:0007669"/>
    <property type="project" value="UniProtKB-EC"/>
</dbReference>
<keyword evidence="15" id="KW-1185">Reference proteome</keyword>
<comment type="catalytic activity">
    <reaction evidence="12">
        <text>5-amino-6-(5-phospho-D-ribitylamino)uracil + NADP(+) = 5-amino-6-(5-phospho-D-ribosylamino)uracil + NADPH + H(+)</text>
        <dbReference type="Rhea" id="RHEA:17845"/>
        <dbReference type="ChEBI" id="CHEBI:15378"/>
        <dbReference type="ChEBI" id="CHEBI:57783"/>
        <dbReference type="ChEBI" id="CHEBI:58349"/>
        <dbReference type="ChEBI" id="CHEBI:58421"/>
        <dbReference type="ChEBI" id="CHEBI:58453"/>
        <dbReference type="EC" id="1.1.1.193"/>
    </reaction>
</comment>
<evidence type="ECO:0000256" key="11">
    <source>
        <dbReference type="ARBA" id="ARBA00023268"/>
    </source>
</evidence>
<dbReference type="EMBL" id="JBHLWM010000008">
    <property type="protein sequence ID" value="MFC0243112.1"/>
    <property type="molecule type" value="Genomic_DNA"/>
</dbReference>
<evidence type="ECO:0000256" key="5">
    <source>
        <dbReference type="ARBA" id="ARBA00007417"/>
    </source>
</evidence>
<dbReference type="Pfam" id="PF01872">
    <property type="entry name" value="RibD_C"/>
    <property type="match status" value="1"/>
</dbReference>
<keyword evidence="7 12" id="KW-0479">Metal-binding</keyword>
<evidence type="ECO:0000256" key="10">
    <source>
        <dbReference type="ARBA" id="ARBA00023002"/>
    </source>
</evidence>
<comment type="cofactor">
    <cofactor evidence="12">
        <name>Zn(2+)</name>
        <dbReference type="ChEBI" id="CHEBI:29105"/>
    </cofactor>
    <text evidence="12">Binds 1 zinc ion.</text>
</comment>
<keyword evidence="11" id="KW-0511">Multifunctional enzyme</keyword>
<proteinExistence type="inferred from homology"/>
<dbReference type="InterPro" id="IPR024072">
    <property type="entry name" value="DHFR-like_dom_sf"/>
</dbReference>
<evidence type="ECO:0000256" key="1">
    <source>
        <dbReference type="ARBA" id="ARBA00002151"/>
    </source>
</evidence>
<sequence>MIFRILEEQYGARLAAEKAAKAQASPSAAADRRYMQLALTLGRRGLGRTGTNPAVGAVLVKDGVIIGRGWTQDGGRPHAEVEALRRAGEAARGATLYVTLEPCSHHGRSPPCADAIVAAGVARVVSAIEDPNPLVGGQGHARLRDAGIAVEVGLCAEEAARDHAGHLLRVQEQRPHVVLKLAVSADDKIAAAGRKPVAITGEAARARVHLLRAQSDAILVGIGTVLADDPQLTCRLPGMAAQSPIRVVLDRSLRIPGDSRLVHSARQTPLWLMASEIAEAASAMRLGAAGAEVIHVADCADTPGLSLPAVLRALSDRGVTRLLVEGGAQVARAIVAGRLADEIWLLRGPAPIGEGGVAALDGLPLTAITDAPDWRERSSERVGDDTLAIYDRT</sequence>
<dbReference type="Gene3D" id="3.40.430.10">
    <property type="entry name" value="Dihydrofolate Reductase, subunit A"/>
    <property type="match status" value="1"/>
</dbReference>
<keyword evidence="9 12" id="KW-0521">NADP</keyword>
<dbReference type="SUPFAM" id="SSF53927">
    <property type="entry name" value="Cytidine deaminase-like"/>
    <property type="match status" value="1"/>
</dbReference>
<evidence type="ECO:0000256" key="3">
    <source>
        <dbReference type="ARBA" id="ARBA00004910"/>
    </source>
</evidence>
<keyword evidence="6 12" id="KW-0686">Riboflavin biosynthesis</keyword>
<evidence type="ECO:0000256" key="4">
    <source>
        <dbReference type="ARBA" id="ARBA00005259"/>
    </source>
</evidence>
<comment type="caution">
    <text evidence="14">The sequence shown here is derived from an EMBL/GenBank/DDBJ whole genome shotgun (WGS) entry which is preliminary data.</text>
</comment>
<keyword evidence="12 14" id="KW-0378">Hydrolase</keyword>
<accession>A0ABV6EYB9</accession>
<dbReference type="EC" id="3.5.4.26" evidence="12"/>
<dbReference type="GO" id="GO:0008835">
    <property type="term" value="F:diaminohydroxyphosphoribosylaminopyrimidine deaminase activity"/>
    <property type="evidence" value="ECO:0007669"/>
    <property type="project" value="UniProtKB-EC"/>
</dbReference>
<dbReference type="Proteomes" id="UP001589775">
    <property type="component" value="Unassembled WGS sequence"/>
</dbReference>
<dbReference type="PROSITE" id="PS00903">
    <property type="entry name" value="CYT_DCMP_DEAMINASES_1"/>
    <property type="match status" value="1"/>
</dbReference>
<comment type="similarity">
    <text evidence="4 12">In the N-terminal section; belongs to the cytidine and deoxycytidylate deaminase family.</text>
</comment>
<dbReference type="NCBIfam" id="TIGR00227">
    <property type="entry name" value="ribD_Cterm"/>
    <property type="match status" value="1"/>
</dbReference>
<dbReference type="EC" id="1.1.1.193" evidence="12"/>
<evidence type="ECO:0000259" key="13">
    <source>
        <dbReference type="PROSITE" id="PS51747"/>
    </source>
</evidence>
<evidence type="ECO:0000313" key="15">
    <source>
        <dbReference type="Proteomes" id="UP001589775"/>
    </source>
</evidence>
<evidence type="ECO:0000256" key="7">
    <source>
        <dbReference type="ARBA" id="ARBA00022723"/>
    </source>
</evidence>
<dbReference type="InterPro" id="IPR016192">
    <property type="entry name" value="APOBEC/CMP_deaminase_Zn-bd"/>
</dbReference>
<evidence type="ECO:0000256" key="9">
    <source>
        <dbReference type="ARBA" id="ARBA00022857"/>
    </source>
</evidence>
<comment type="function">
    <text evidence="1 12">Converts 2,5-diamino-6-(ribosylamino)-4(3h)-pyrimidinone 5'-phosphate into 5-amino-6-(ribosylamino)-2,4(1h,3h)-pyrimidinedione 5'-phosphate.</text>
</comment>